<accession>A0A2R5L0N5</accession>
<protein>
    <submittedName>
        <fullName evidence="7">16S rRNA processing protein RimM</fullName>
    </submittedName>
</protein>
<dbReference type="Pfam" id="PF24986">
    <property type="entry name" value="PRC_RimM"/>
    <property type="match status" value="1"/>
</dbReference>
<dbReference type="PANTHER" id="PTHR33692">
    <property type="entry name" value="RIBOSOME MATURATION FACTOR RIMM"/>
    <property type="match status" value="1"/>
</dbReference>
<organism evidence="7">
    <name type="scientific">Hirondellea gigas</name>
    <dbReference type="NCBI Taxonomy" id="1518452"/>
    <lineage>
        <taxon>Eukaryota</taxon>
        <taxon>Metazoa</taxon>
        <taxon>Ecdysozoa</taxon>
        <taxon>Arthropoda</taxon>
        <taxon>Crustacea</taxon>
        <taxon>Multicrustacea</taxon>
        <taxon>Malacostraca</taxon>
        <taxon>Eumalacostraca</taxon>
        <taxon>Peracarida</taxon>
        <taxon>Amphipoda</taxon>
        <taxon>Amphilochidea</taxon>
        <taxon>Lysianassida</taxon>
        <taxon>Lysianassidira</taxon>
        <taxon>Lysianassoidea</taxon>
        <taxon>Lysianassidae</taxon>
        <taxon>Hirondellea</taxon>
    </lineage>
</organism>
<dbReference type="Gene3D" id="2.40.30.60">
    <property type="entry name" value="RimM"/>
    <property type="match status" value="1"/>
</dbReference>
<dbReference type="GO" id="GO:0006364">
    <property type="term" value="P:rRNA processing"/>
    <property type="evidence" value="ECO:0007669"/>
    <property type="project" value="UniProtKB-KW"/>
</dbReference>
<name>A0A2R5L0N5_9CRUS</name>
<evidence type="ECO:0000259" key="5">
    <source>
        <dbReference type="Pfam" id="PF01782"/>
    </source>
</evidence>
<evidence type="ECO:0000259" key="6">
    <source>
        <dbReference type="Pfam" id="PF24986"/>
    </source>
</evidence>
<sequence>MELISIGKISGTHHLMGTVKVSSNFDDLSIIIGSKVIIKNVKGASRIVTVTSIKKLSPKRLAFDFEEITNKTDGVALSGYSIYVRKDILGLEEDEYYASDIIGMKAITTDGEELGEITDLMETAAHDIYVIGEGKDEIMVPSVDQFVKEVDFEKRVVIFELIEGMRP</sequence>
<evidence type="ECO:0000256" key="3">
    <source>
        <dbReference type="ARBA" id="ARBA00022552"/>
    </source>
</evidence>
<dbReference type="EMBL" id="IACF01007693">
    <property type="protein sequence ID" value="LAB73276.1"/>
    <property type="molecule type" value="mRNA"/>
</dbReference>
<keyword evidence="2" id="KW-0690">Ribosome biogenesis</keyword>
<dbReference type="AlphaFoldDB" id="A0A2R5L0N5"/>
<reference evidence="7" key="1">
    <citation type="journal article" date="2018" name="Biosci. Biotechnol. Biochem.">
        <title>Polysaccharide hydrolase of the hadal zone amphipods Hirondellea gigas.</title>
        <authorList>
            <person name="Kobayashi H."/>
            <person name="Nagahama T."/>
            <person name="Arai W."/>
            <person name="Sasagawa Y."/>
            <person name="Umeda M."/>
            <person name="Hayashi T."/>
            <person name="Nikaido I."/>
            <person name="Watanabe H."/>
            <person name="Oguri K."/>
            <person name="Kitazato H."/>
            <person name="Fujioka K."/>
            <person name="Kido Y."/>
            <person name="Takami H."/>
        </authorList>
    </citation>
    <scope>NUCLEOTIDE SEQUENCE</scope>
    <source>
        <tissue evidence="7">Whole body</tissue>
    </source>
</reference>
<dbReference type="InterPro" id="IPR011961">
    <property type="entry name" value="RimM"/>
</dbReference>
<dbReference type="InterPro" id="IPR056792">
    <property type="entry name" value="PRC_RimM"/>
</dbReference>
<dbReference type="SUPFAM" id="SSF50346">
    <property type="entry name" value="PRC-barrel domain"/>
    <property type="match status" value="1"/>
</dbReference>
<dbReference type="InterPro" id="IPR009000">
    <property type="entry name" value="Transl_B-barrel_sf"/>
</dbReference>
<evidence type="ECO:0000256" key="2">
    <source>
        <dbReference type="ARBA" id="ARBA00022517"/>
    </source>
</evidence>
<dbReference type="InterPro" id="IPR002676">
    <property type="entry name" value="RimM_N"/>
</dbReference>
<evidence type="ECO:0000313" key="7">
    <source>
        <dbReference type="EMBL" id="LAB73276.1"/>
    </source>
</evidence>
<dbReference type="GO" id="GO:0043022">
    <property type="term" value="F:ribosome binding"/>
    <property type="evidence" value="ECO:0007669"/>
    <property type="project" value="InterPro"/>
</dbReference>
<dbReference type="NCBIfam" id="TIGR02273">
    <property type="entry name" value="16S_RimM"/>
    <property type="match status" value="1"/>
</dbReference>
<proteinExistence type="evidence at transcript level"/>
<dbReference type="SUPFAM" id="SSF50447">
    <property type="entry name" value="Translation proteins"/>
    <property type="match status" value="1"/>
</dbReference>
<dbReference type="HAMAP" id="MF_00014">
    <property type="entry name" value="Ribosome_mat_RimM"/>
    <property type="match status" value="1"/>
</dbReference>
<dbReference type="GO" id="GO:0005840">
    <property type="term" value="C:ribosome"/>
    <property type="evidence" value="ECO:0007669"/>
    <property type="project" value="InterPro"/>
</dbReference>
<dbReference type="PANTHER" id="PTHR33692:SF1">
    <property type="entry name" value="RIBOSOME MATURATION FACTOR RIMM"/>
    <property type="match status" value="1"/>
</dbReference>
<dbReference type="Pfam" id="PF01782">
    <property type="entry name" value="RimM"/>
    <property type="match status" value="1"/>
</dbReference>
<keyword evidence="1" id="KW-0963">Cytoplasm</keyword>
<dbReference type="InterPro" id="IPR011033">
    <property type="entry name" value="PRC_barrel-like_sf"/>
</dbReference>
<evidence type="ECO:0000256" key="4">
    <source>
        <dbReference type="ARBA" id="ARBA00023186"/>
    </source>
</evidence>
<keyword evidence="4" id="KW-0143">Chaperone</keyword>
<dbReference type="Gene3D" id="2.30.30.240">
    <property type="entry name" value="PRC-barrel domain"/>
    <property type="match status" value="1"/>
</dbReference>
<dbReference type="InterPro" id="IPR036976">
    <property type="entry name" value="RimM_N_sf"/>
</dbReference>
<feature type="domain" description="Ribosome maturation factor RimM PRC barrel" evidence="6">
    <location>
        <begin position="99"/>
        <end position="164"/>
    </location>
</feature>
<feature type="domain" description="RimM N-terminal" evidence="5">
    <location>
        <begin position="6"/>
        <end position="87"/>
    </location>
</feature>
<evidence type="ECO:0000256" key="1">
    <source>
        <dbReference type="ARBA" id="ARBA00022490"/>
    </source>
</evidence>
<keyword evidence="3" id="KW-0698">rRNA processing</keyword>